<evidence type="ECO:0000313" key="2">
    <source>
        <dbReference type="Proteomes" id="UP000095283"/>
    </source>
</evidence>
<dbReference type="WBParaSite" id="Hba_03941">
    <property type="protein sequence ID" value="Hba_03941"/>
    <property type="gene ID" value="Hba_03941"/>
</dbReference>
<protein>
    <submittedName>
        <fullName evidence="3">Ovule protein</fullName>
    </submittedName>
</protein>
<name>A0A1I7WG29_HETBA</name>
<accession>A0A1I7WG29</accession>
<evidence type="ECO:0000256" key="1">
    <source>
        <dbReference type="SAM" id="MobiDB-lite"/>
    </source>
</evidence>
<dbReference type="Proteomes" id="UP000095283">
    <property type="component" value="Unplaced"/>
</dbReference>
<organism evidence="2 3">
    <name type="scientific">Heterorhabditis bacteriophora</name>
    <name type="common">Entomopathogenic nematode worm</name>
    <dbReference type="NCBI Taxonomy" id="37862"/>
    <lineage>
        <taxon>Eukaryota</taxon>
        <taxon>Metazoa</taxon>
        <taxon>Ecdysozoa</taxon>
        <taxon>Nematoda</taxon>
        <taxon>Chromadorea</taxon>
        <taxon>Rhabditida</taxon>
        <taxon>Rhabditina</taxon>
        <taxon>Rhabditomorpha</taxon>
        <taxon>Strongyloidea</taxon>
        <taxon>Heterorhabditidae</taxon>
        <taxon>Heterorhabditis</taxon>
    </lineage>
</organism>
<feature type="region of interest" description="Disordered" evidence="1">
    <location>
        <begin position="1"/>
        <end position="24"/>
    </location>
</feature>
<reference evidence="3" key="1">
    <citation type="submission" date="2016-11" db="UniProtKB">
        <authorList>
            <consortium name="WormBaseParasite"/>
        </authorList>
    </citation>
    <scope>IDENTIFICATION</scope>
</reference>
<dbReference type="AlphaFoldDB" id="A0A1I7WG29"/>
<evidence type="ECO:0000313" key="3">
    <source>
        <dbReference type="WBParaSite" id="Hba_03941"/>
    </source>
</evidence>
<sequence length="67" mass="7643">MKSEASTAQLYQKQMEKSNSPFPMHMCPFSTSSILLRRKLDDMKSGAKLIQPSSKICQRVSQNAFFK</sequence>
<feature type="compositionally biased region" description="Polar residues" evidence="1">
    <location>
        <begin position="1"/>
        <end position="21"/>
    </location>
</feature>
<keyword evidence="2" id="KW-1185">Reference proteome</keyword>
<proteinExistence type="predicted"/>